<dbReference type="PANTHER" id="PTHR43625:SF40">
    <property type="entry name" value="ALDO-KETO REDUCTASE YAKC [NADP(+)]"/>
    <property type="match status" value="1"/>
</dbReference>
<keyword evidence="4" id="KW-1185">Reference proteome</keyword>
<dbReference type="Gene3D" id="3.20.20.100">
    <property type="entry name" value="NADP-dependent oxidoreductase domain"/>
    <property type="match status" value="1"/>
</dbReference>
<proteinExistence type="predicted"/>
<keyword evidence="1" id="KW-0521">NADP</keyword>
<organism evidence="3 4">
    <name type="scientific">Forsythia ovata</name>
    <dbReference type="NCBI Taxonomy" id="205694"/>
    <lineage>
        <taxon>Eukaryota</taxon>
        <taxon>Viridiplantae</taxon>
        <taxon>Streptophyta</taxon>
        <taxon>Embryophyta</taxon>
        <taxon>Tracheophyta</taxon>
        <taxon>Spermatophyta</taxon>
        <taxon>Magnoliopsida</taxon>
        <taxon>eudicotyledons</taxon>
        <taxon>Gunneridae</taxon>
        <taxon>Pentapetalae</taxon>
        <taxon>asterids</taxon>
        <taxon>lamiids</taxon>
        <taxon>Lamiales</taxon>
        <taxon>Oleaceae</taxon>
        <taxon>Forsythieae</taxon>
        <taxon>Forsythia</taxon>
    </lineage>
</organism>
<evidence type="ECO:0000313" key="3">
    <source>
        <dbReference type="EMBL" id="KAL2535438.1"/>
    </source>
</evidence>
<dbReference type="InterPro" id="IPR050791">
    <property type="entry name" value="Aldo-Keto_reductase"/>
</dbReference>
<evidence type="ECO:0000256" key="2">
    <source>
        <dbReference type="ARBA" id="ARBA00023002"/>
    </source>
</evidence>
<dbReference type="EMBL" id="JBFOLJ010000005">
    <property type="protein sequence ID" value="KAL2535438.1"/>
    <property type="molecule type" value="Genomic_DNA"/>
</dbReference>
<dbReference type="SUPFAM" id="SSF51430">
    <property type="entry name" value="NAD(P)-linked oxidoreductase"/>
    <property type="match status" value="1"/>
</dbReference>
<dbReference type="PANTHER" id="PTHR43625">
    <property type="entry name" value="AFLATOXIN B1 ALDEHYDE REDUCTASE"/>
    <property type="match status" value="1"/>
</dbReference>
<accession>A0ABD1VDM1</accession>
<evidence type="ECO:0000313" key="4">
    <source>
        <dbReference type="Proteomes" id="UP001604277"/>
    </source>
</evidence>
<protein>
    <submittedName>
        <fullName evidence="3">Pyridoxine 4-dehydrogenase</fullName>
    </submittedName>
</protein>
<sequence length="222" mass="24049">MYTYMAAESSVKVPMIKLGSQGLEVSAQGLGCMTMLSAAYGPTKPETDMIKLIHHAINSGITFLDTSDIYGPYTNEILLGVGNMGGEIPPSQRNRGDFSPLFAAKSPLVSRVEGRGFLSPATGEGRNPLPSARILGLGGGAARVFPRLWNAIQILMNSLQRINSTRNVIACSITIFMKCTLFERARVLCMPVKQKFFYGHVFKKILDQFLGINFGGTKPLAG</sequence>
<keyword evidence="2" id="KW-0560">Oxidoreductase</keyword>
<dbReference type="Proteomes" id="UP001604277">
    <property type="component" value="Unassembled WGS sequence"/>
</dbReference>
<dbReference type="GO" id="GO:0016491">
    <property type="term" value="F:oxidoreductase activity"/>
    <property type="evidence" value="ECO:0007669"/>
    <property type="project" value="UniProtKB-KW"/>
</dbReference>
<reference evidence="4" key="1">
    <citation type="submission" date="2024-07" db="EMBL/GenBank/DDBJ databases">
        <title>Two chromosome-level genome assemblies of Korean endemic species Abeliophyllum distichum and Forsythia ovata (Oleaceae).</title>
        <authorList>
            <person name="Jang H."/>
        </authorList>
    </citation>
    <scope>NUCLEOTIDE SEQUENCE [LARGE SCALE GENOMIC DNA]</scope>
</reference>
<dbReference type="InterPro" id="IPR036812">
    <property type="entry name" value="NAD(P)_OxRdtase_dom_sf"/>
</dbReference>
<name>A0ABD1VDM1_9LAMI</name>
<comment type="caution">
    <text evidence="3">The sequence shown here is derived from an EMBL/GenBank/DDBJ whole genome shotgun (WGS) entry which is preliminary data.</text>
</comment>
<dbReference type="AlphaFoldDB" id="A0ABD1VDM1"/>
<evidence type="ECO:0000256" key="1">
    <source>
        <dbReference type="ARBA" id="ARBA00022857"/>
    </source>
</evidence>
<gene>
    <name evidence="3" type="ORF">Fot_16829</name>
</gene>